<dbReference type="EMBL" id="KN831949">
    <property type="protein sequence ID" value="KIO11457.1"/>
    <property type="molecule type" value="Genomic_DNA"/>
</dbReference>
<evidence type="ECO:0000256" key="1">
    <source>
        <dbReference type="SAM" id="MobiDB-lite"/>
    </source>
</evidence>
<protein>
    <submittedName>
        <fullName evidence="2">Uncharacterized protein</fullName>
    </submittedName>
</protein>
<dbReference type="Proteomes" id="UP000054217">
    <property type="component" value="Unassembled WGS sequence"/>
</dbReference>
<reference evidence="2 3" key="1">
    <citation type="submission" date="2014-04" db="EMBL/GenBank/DDBJ databases">
        <authorList>
            <consortium name="DOE Joint Genome Institute"/>
            <person name="Kuo A."/>
            <person name="Kohler A."/>
            <person name="Costa M.D."/>
            <person name="Nagy L.G."/>
            <person name="Floudas D."/>
            <person name="Copeland A."/>
            <person name="Barry K.W."/>
            <person name="Cichocki N."/>
            <person name="Veneault-Fourrey C."/>
            <person name="LaButti K."/>
            <person name="Lindquist E.A."/>
            <person name="Lipzen A."/>
            <person name="Lundell T."/>
            <person name="Morin E."/>
            <person name="Murat C."/>
            <person name="Sun H."/>
            <person name="Tunlid A."/>
            <person name="Henrissat B."/>
            <person name="Grigoriev I.V."/>
            <person name="Hibbett D.S."/>
            <person name="Martin F."/>
            <person name="Nordberg H.P."/>
            <person name="Cantor M.N."/>
            <person name="Hua S.X."/>
        </authorList>
    </citation>
    <scope>NUCLEOTIDE SEQUENCE [LARGE SCALE GENOMIC DNA]</scope>
    <source>
        <strain evidence="2 3">Marx 270</strain>
    </source>
</reference>
<feature type="region of interest" description="Disordered" evidence="1">
    <location>
        <begin position="1"/>
        <end position="100"/>
    </location>
</feature>
<proteinExistence type="predicted"/>
<dbReference type="HOGENOM" id="CLU_1741336_0_0_1"/>
<feature type="compositionally biased region" description="Polar residues" evidence="1">
    <location>
        <begin position="68"/>
        <end position="85"/>
    </location>
</feature>
<name>A0A0C3KPE2_PISTI</name>
<dbReference type="InParanoid" id="A0A0C3KPE2"/>
<organism evidence="2 3">
    <name type="scientific">Pisolithus tinctorius Marx 270</name>
    <dbReference type="NCBI Taxonomy" id="870435"/>
    <lineage>
        <taxon>Eukaryota</taxon>
        <taxon>Fungi</taxon>
        <taxon>Dikarya</taxon>
        <taxon>Basidiomycota</taxon>
        <taxon>Agaricomycotina</taxon>
        <taxon>Agaricomycetes</taxon>
        <taxon>Agaricomycetidae</taxon>
        <taxon>Boletales</taxon>
        <taxon>Sclerodermatineae</taxon>
        <taxon>Pisolithaceae</taxon>
        <taxon>Pisolithus</taxon>
    </lineage>
</organism>
<evidence type="ECO:0000313" key="2">
    <source>
        <dbReference type="EMBL" id="KIO11457.1"/>
    </source>
</evidence>
<dbReference type="AlphaFoldDB" id="A0A0C3KPE2"/>
<keyword evidence="3" id="KW-1185">Reference proteome</keyword>
<evidence type="ECO:0000313" key="3">
    <source>
        <dbReference type="Proteomes" id="UP000054217"/>
    </source>
</evidence>
<gene>
    <name evidence="2" type="ORF">M404DRAFT_20137</name>
</gene>
<sequence length="150" mass="14954">MSGKAPPKGPRALLSSLPAASSSASTSTVASSTSPGTASSKIGAPPPTGPRSLLNGVPTQPRAYSPTKPLTNGVASSPTVGSSPNDPAAPGPSQKGKQVDLGWSSLGVSSAFLILEVTLTRVAVSAIVSLIAYCKQTTHHSGWRTTTSTC</sequence>
<reference evidence="3" key="2">
    <citation type="submission" date="2015-01" db="EMBL/GenBank/DDBJ databases">
        <title>Evolutionary Origins and Diversification of the Mycorrhizal Mutualists.</title>
        <authorList>
            <consortium name="DOE Joint Genome Institute"/>
            <consortium name="Mycorrhizal Genomics Consortium"/>
            <person name="Kohler A."/>
            <person name="Kuo A."/>
            <person name="Nagy L.G."/>
            <person name="Floudas D."/>
            <person name="Copeland A."/>
            <person name="Barry K.W."/>
            <person name="Cichocki N."/>
            <person name="Veneault-Fourrey C."/>
            <person name="LaButti K."/>
            <person name="Lindquist E.A."/>
            <person name="Lipzen A."/>
            <person name="Lundell T."/>
            <person name="Morin E."/>
            <person name="Murat C."/>
            <person name="Riley R."/>
            <person name="Ohm R."/>
            <person name="Sun H."/>
            <person name="Tunlid A."/>
            <person name="Henrissat B."/>
            <person name="Grigoriev I.V."/>
            <person name="Hibbett D.S."/>
            <person name="Martin F."/>
        </authorList>
    </citation>
    <scope>NUCLEOTIDE SEQUENCE [LARGE SCALE GENOMIC DNA]</scope>
    <source>
        <strain evidence="3">Marx 270</strain>
    </source>
</reference>
<dbReference type="OrthoDB" id="2685643at2759"/>
<accession>A0A0C3KPE2</accession>
<feature type="compositionally biased region" description="Low complexity" evidence="1">
    <location>
        <begin position="12"/>
        <end position="40"/>
    </location>
</feature>